<sequence length="78" mass="8451">MSYKFALLAVAVGSLTACSQQYETPPVEVATPDGPVTCQLYSPDLVMWDKPLSYPEALDEAEAVSICRQEGLRRKSGA</sequence>
<evidence type="ECO:0000313" key="3">
    <source>
        <dbReference type="Proteomes" id="UP000309747"/>
    </source>
</evidence>
<keyword evidence="1" id="KW-0732">Signal</keyword>
<dbReference type="Proteomes" id="UP000309747">
    <property type="component" value="Unassembled WGS sequence"/>
</dbReference>
<feature type="chain" id="PRO_5020783351" evidence="1">
    <location>
        <begin position="20"/>
        <end position="78"/>
    </location>
</feature>
<feature type="signal peptide" evidence="1">
    <location>
        <begin position="1"/>
        <end position="19"/>
    </location>
</feature>
<keyword evidence="2" id="KW-0449">Lipoprotein</keyword>
<dbReference type="PROSITE" id="PS51257">
    <property type="entry name" value="PROKAR_LIPOPROTEIN"/>
    <property type="match status" value="1"/>
</dbReference>
<dbReference type="AlphaFoldDB" id="A0A4U0R6X0"/>
<comment type="caution">
    <text evidence="2">The sequence shown here is derived from an EMBL/GenBank/DDBJ whole genome shotgun (WGS) entry which is preliminary data.</text>
</comment>
<evidence type="ECO:0000313" key="2">
    <source>
        <dbReference type="EMBL" id="TJZ90781.1"/>
    </source>
</evidence>
<dbReference type="RefSeq" id="WP_136886749.1">
    <property type="nucleotide sequence ID" value="NZ_SUNI01000014.1"/>
</dbReference>
<name>A0A4U0R6X0_9RHOB</name>
<accession>A0A4U0R6X0</accession>
<keyword evidence="3" id="KW-1185">Reference proteome</keyword>
<evidence type="ECO:0000256" key="1">
    <source>
        <dbReference type="SAM" id="SignalP"/>
    </source>
</evidence>
<gene>
    <name evidence="2" type="ORF">FA743_14130</name>
</gene>
<organism evidence="2 3">
    <name type="scientific">Paracoccus gahaiensis</name>
    <dbReference type="NCBI Taxonomy" id="1706839"/>
    <lineage>
        <taxon>Bacteria</taxon>
        <taxon>Pseudomonadati</taxon>
        <taxon>Pseudomonadota</taxon>
        <taxon>Alphaproteobacteria</taxon>
        <taxon>Rhodobacterales</taxon>
        <taxon>Paracoccaceae</taxon>
        <taxon>Paracoccus</taxon>
    </lineage>
</organism>
<reference evidence="2 3" key="1">
    <citation type="submission" date="2019-04" db="EMBL/GenBank/DDBJ databases">
        <authorList>
            <person name="Li J."/>
        </authorList>
    </citation>
    <scope>NUCLEOTIDE SEQUENCE [LARGE SCALE GENOMIC DNA]</scope>
    <source>
        <strain evidence="2 3">KCTC 42687</strain>
    </source>
</reference>
<protein>
    <submittedName>
        <fullName evidence="2">YnbE family lipoprotein</fullName>
    </submittedName>
</protein>
<dbReference type="OrthoDB" id="7777983at2"/>
<proteinExistence type="predicted"/>
<dbReference type="EMBL" id="SUNI01000014">
    <property type="protein sequence ID" value="TJZ90781.1"/>
    <property type="molecule type" value="Genomic_DNA"/>
</dbReference>